<geneLocation type="plasmid" evidence="2 3">
    <name>pOSC7112.03</name>
</geneLocation>
<dbReference type="KEGG" id="oni:Osc7112_6796"/>
<dbReference type="Proteomes" id="UP000010478">
    <property type="component" value="Plasmid pOSC7112.03"/>
</dbReference>
<dbReference type="RefSeq" id="WP_015179847.1">
    <property type="nucleotide sequence ID" value="NC_019731.1"/>
</dbReference>
<evidence type="ECO:0000256" key="1">
    <source>
        <dbReference type="SAM" id="MobiDB-lite"/>
    </source>
</evidence>
<organism evidence="2 3">
    <name type="scientific">Phormidium nigroviride PCC 7112</name>
    <dbReference type="NCBI Taxonomy" id="179408"/>
    <lineage>
        <taxon>Bacteria</taxon>
        <taxon>Bacillati</taxon>
        <taxon>Cyanobacteriota</taxon>
        <taxon>Cyanophyceae</taxon>
        <taxon>Oscillatoriophycideae</taxon>
        <taxon>Oscillatoriales</taxon>
        <taxon>Oscillatoriaceae</taxon>
        <taxon>Phormidium</taxon>
    </lineage>
</organism>
<evidence type="ECO:0000313" key="3">
    <source>
        <dbReference type="Proteomes" id="UP000010478"/>
    </source>
</evidence>
<feature type="region of interest" description="Disordered" evidence="1">
    <location>
        <begin position="64"/>
        <end position="112"/>
    </location>
</feature>
<reference evidence="2 3" key="1">
    <citation type="submission" date="2012-05" db="EMBL/GenBank/DDBJ databases">
        <title>Finished plasmid 3 of genome of Oscillatoria sp. PCC 7112.</title>
        <authorList>
            <consortium name="US DOE Joint Genome Institute"/>
            <person name="Gugger M."/>
            <person name="Coursin T."/>
            <person name="Rippka R."/>
            <person name="Tandeau De Marsac N."/>
            <person name="Huntemann M."/>
            <person name="Wei C.-L."/>
            <person name="Han J."/>
            <person name="Detter J.C."/>
            <person name="Han C."/>
            <person name="Tapia R."/>
            <person name="Davenport K."/>
            <person name="Daligault H."/>
            <person name="Erkkila T."/>
            <person name="Gu W."/>
            <person name="Munk A.C.C."/>
            <person name="Teshima H."/>
            <person name="Xu Y."/>
            <person name="Chain P."/>
            <person name="Chen A."/>
            <person name="Krypides N."/>
            <person name="Mavromatis K."/>
            <person name="Markowitz V."/>
            <person name="Szeto E."/>
            <person name="Ivanova N."/>
            <person name="Mikhailova N."/>
            <person name="Ovchinnikova G."/>
            <person name="Pagani I."/>
            <person name="Pati A."/>
            <person name="Goodwin L."/>
            <person name="Peters L."/>
            <person name="Pitluck S."/>
            <person name="Woyke T."/>
            <person name="Kerfeld C."/>
        </authorList>
    </citation>
    <scope>NUCLEOTIDE SEQUENCE [LARGE SCALE GENOMIC DNA]</scope>
    <source>
        <strain evidence="2 3">PCC 7112</strain>
        <plasmid evidence="2 3">pOSC7112.03</plasmid>
    </source>
</reference>
<feature type="compositionally biased region" description="Low complexity" evidence="1">
    <location>
        <begin position="64"/>
        <end position="79"/>
    </location>
</feature>
<accession>K9VS33</accession>
<sequence length="150" mass="16278">MRACPFARLIEDNRYCCQVSQTASDVKRGHWEATISCFEALAKAEAEQTPEPAAPEVEMAIAPATSSTPAPVATAPTATGQNEELPNRGDNGRGRLQQEPVKKVSTVQISGKNREEPAAKKLMLTLVAVKRISSLCGGLQLRSKRTRNCW</sequence>
<dbReference type="EMBL" id="CP003617">
    <property type="protein sequence ID" value="AFZ10883.1"/>
    <property type="molecule type" value="Genomic_DNA"/>
</dbReference>
<dbReference type="AlphaFoldDB" id="K9VS33"/>
<name>K9VS33_9CYAN</name>
<gene>
    <name evidence="2" type="ORF">Osc7112_6796</name>
</gene>
<proteinExistence type="predicted"/>
<evidence type="ECO:0000313" key="2">
    <source>
        <dbReference type="EMBL" id="AFZ10883.1"/>
    </source>
</evidence>
<keyword evidence="2" id="KW-0614">Plasmid</keyword>
<keyword evidence="3" id="KW-1185">Reference proteome</keyword>
<dbReference type="HOGENOM" id="CLU_1738684_0_0_3"/>
<protein>
    <submittedName>
        <fullName evidence="2">Uncharacterized protein</fullName>
    </submittedName>
</protein>